<reference evidence="1 2" key="1">
    <citation type="submission" date="2013-03" db="EMBL/GenBank/DDBJ databases">
        <title>The Genome Sequence of Phialophora europaea CBS 101466.</title>
        <authorList>
            <consortium name="The Broad Institute Genomics Platform"/>
            <person name="Cuomo C."/>
            <person name="de Hoog S."/>
            <person name="Gorbushina A."/>
            <person name="Walker B."/>
            <person name="Young S.K."/>
            <person name="Zeng Q."/>
            <person name="Gargeya S."/>
            <person name="Fitzgerald M."/>
            <person name="Haas B."/>
            <person name="Abouelleil A."/>
            <person name="Allen A.W."/>
            <person name="Alvarado L."/>
            <person name="Arachchi H.M."/>
            <person name="Berlin A.M."/>
            <person name="Chapman S.B."/>
            <person name="Gainer-Dewar J."/>
            <person name="Goldberg J."/>
            <person name="Griggs A."/>
            <person name="Gujja S."/>
            <person name="Hansen M."/>
            <person name="Howarth C."/>
            <person name="Imamovic A."/>
            <person name="Ireland A."/>
            <person name="Larimer J."/>
            <person name="McCowan C."/>
            <person name="Murphy C."/>
            <person name="Pearson M."/>
            <person name="Poon T.W."/>
            <person name="Priest M."/>
            <person name="Roberts A."/>
            <person name="Saif S."/>
            <person name="Shea T."/>
            <person name="Sisk P."/>
            <person name="Sykes S."/>
            <person name="Wortman J."/>
            <person name="Nusbaum C."/>
            <person name="Birren B."/>
        </authorList>
    </citation>
    <scope>NUCLEOTIDE SEQUENCE [LARGE SCALE GENOMIC DNA]</scope>
    <source>
        <strain evidence="1 2">CBS 101466</strain>
    </source>
</reference>
<keyword evidence="2" id="KW-1185">Reference proteome</keyword>
<name>W2S6S6_CYPE1</name>
<dbReference type="VEuPathDB" id="FungiDB:HMPREF1541_10520"/>
<evidence type="ECO:0000313" key="1">
    <source>
        <dbReference type="EMBL" id="ETN44340.1"/>
    </source>
</evidence>
<dbReference type="Proteomes" id="UP000030752">
    <property type="component" value="Unassembled WGS sequence"/>
</dbReference>
<gene>
    <name evidence="1" type="ORF">HMPREF1541_10520</name>
</gene>
<dbReference type="AlphaFoldDB" id="W2S6S6"/>
<dbReference type="eggNOG" id="ENOG502TH65">
    <property type="taxonomic scope" value="Eukaryota"/>
</dbReference>
<dbReference type="InParanoid" id="W2S6S6"/>
<dbReference type="EMBL" id="KB822715">
    <property type="protein sequence ID" value="ETN44340.1"/>
    <property type="molecule type" value="Genomic_DNA"/>
</dbReference>
<accession>W2S6S6</accession>
<sequence length="141" mass="15128">MAALLLHPATRPFLLHILIEVPATLTFLLLPSRQLGQHTPHAHAIVRQYALSLLASVLVAATFAFRDTAEGEGASDQLRGKIAGALAVYHVGPVVRAAARVARQARRGERLVLSEAGLYLVVHGLAGWELGRACWEGWLGA</sequence>
<dbReference type="OrthoDB" id="2590756at2759"/>
<proteinExistence type="predicted"/>
<dbReference type="RefSeq" id="XP_008713413.1">
    <property type="nucleotide sequence ID" value="XM_008715191.1"/>
</dbReference>
<dbReference type="HOGENOM" id="CLU_121516_0_0_1"/>
<dbReference type="GeneID" id="19977859"/>
<protein>
    <submittedName>
        <fullName evidence="1">Uncharacterized protein</fullName>
    </submittedName>
</protein>
<evidence type="ECO:0000313" key="2">
    <source>
        <dbReference type="Proteomes" id="UP000030752"/>
    </source>
</evidence>
<organism evidence="1 2">
    <name type="scientific">Cyphellophora europaea (strain CBS 101466)</name>
    <name type="common">Phialophora europaea</name>
    <dbReference type="NCBI Taxonomy" id="1220924"/>
    <lineage>
        <taxon>Eukaryota</taxon>
        <taxon>Fungi</taxon>
        <taxon>Dikarya</taxon>
        <taxon>Ascomycota</taxon>
        <taxon>Pezizomycotina</taxon>
        <taxon>Eurotiomycetes</taxon>
        <taxon>Chaetothyriomycetidae</taxon>
        <taxon>Chaetothyriales</taxon>
        <taxon>Cyphellophoraceae</taxon>
        <taxon>Cyphellophora</taxon>
    </lineage>
</organism>